<dbReference type="Gene3D" id="1.10.10.10">
    <property type="entry name" value="Winged helix-like DNA-binding domain superfamily/Winged helix DNA-binding domain"/>
    <property type="match status" value="1"/>
</dbReference>
<evidence type="ECO:0000256" key="3">
    <source>
        <dbReference type="ARBA" id="ARBA00023163"/>
    </source>
</evidence>
<reference evidence="6" key="1">
    <citation type="submission" date="2016-10" db="EMBL/GenBank/DDBJ databases">
        <authorList>
            <person name="Varghese N."/>
            <person name="Submissions S."/>
        </authorList>
    </citation>
    <scope>NUCLEOTIDE SEQUENCE [LARGE SCALE GENOMIC DNA]</scope>
    <source>
        <strain evidence="6">JCM 14963</strain>
    </source>
</reference>
<feature type="domain" description="HTH hxlR-type" evidence="4">
    <location>
        <begin position="11"/>
        <end position="110"/>
    </location>
</feature>
<organism evidence="5 6">
    <name type="scientific">Halopseudomonas sabulinigri</name>
    <dbReference type="NCBI Taxonomy" id="472181"/>
    <lineage>
        <taxon>Bacteria</taxon>
        <taxon>Pseudomonadati</taxon>
        <taxon>Pseudomonadota</taxon>
        <taxon>Gammaproteobacteria</taxon>
        <taxon>Pseudomonadales</taxon>
        <taxon>Pseudomonadaceae</taxon>
        <taxon>Halopseudomonas</taxon>
    </lineage>
</organism>
<dbReference type="OrthoDB" id="9807069at2"/>
<name>A0A1H1RIX7_9GAMM</name>
<dbReference type="PANTHER" id="PTHR33204:SF37">
    <property type="entry name" value="HTH-TYPE TRANSCRIPTIONAL REGULATOR YODB"/>
    <property type="match status" value="1"/>
</dbReference>
<keyword evidence="2 5" id="KW-0238">DNA-binding</keyword>
<evidence type="ECO:0000256" key="2">
    <source>
        <dbReference type="ARBA" id="ARBA00023125"/>
    </source>
</evidence>
<dbReference type="PANTHER" id="PTHR33204">
    <property type="entry name" value="TRANSCRIPTIONAL REGULATOR, MARR FAMILY"/>
    <property type="match status" value="1"/>
</dbReference>
<dbReference type="EMBL" id="LT629763">
    <property type="protein sequence ID" value="SDS35665.1"/>
    <property type="molecule type" value="Genomic_DNA"/>
</dbReference>
<evidence type="ECO:0000256" key="1">
    <source>
        <dbReference type="ARBA" id="ARBA00023015"/>
    </source>
</evidence>
<dbReference type="InterPro" id="IPR036390">
    <property type="entry name" value="WH_DNA-bd_sf"/>
</dbReference>
<dbReference type="Pfam" id="PF01638">
    <property type="entry name" value="HxlR"/>
    <property type="match status" value="1"/>
</dbReference>
<dbReference type="AlphaFoldDB" id="A0A1H1RIX7"/>
<dbReference type="SUPFAM" id="SSF46785">
    <property type="entry name" value="Winged helix' DNA-binding domain"/>
    <property type="match status" value="1"/>
</dbReference>
<dbReference type="RefSeq" id="WP_157719336.1">
    <property type="nucleotide sequence ID" value="NZ_LT629763.1"/>
</dbReference>
<dbReference type="InterPro" id="IPR002577">
    <property type="entry name" value="HTH_HxlR"/>
</dbReference>
<evidence type="ECO:0000313" key="6">
    <source>
        <dbReference type="Proteomes" id="UP000243413"/>
    </source>
</evidence>
<evidence type="ECO:0000313" key="5">
    <source>
        <dbReference type="EMBL" id="SDS35665.1"/>
    </source>
</evidence>
<evidence type="ECO:0000259" key="4">
    <source>
        <dbReference type="PROSITE" id="PS51118"/>
    </source>
</evidence>
<keyword evidence="1" id="KW-0805">Transcription regulation</keyword>
<keyword evidence="3" id="KW-0804">Transcription</keyword>
<accession>A0A1H1RIX7</accession>
<dbReference type="InterPro" id="IPR036388">
    <property type="entry name" value="WH-like_DNA-bd_sf"/>
</dbReference>
<dbReference type="PROSITE" id="PS51118">
    <property type="entry name" value="HTH_HXLR"/>
    <property type="match status" value="1"/>
</dbReference>
<gene>
    <name evidence="5" type="ORF">SAMN05216271_1738</name>
</gene>
<dbReference type="Proteomes" id="UP000243413">
    <property type="component" value="Chromosome I"/>
</dbReference>
<protein>
    <submittedName>
        <fullName evidence="5">DNA-binding transcriptional regulator, HxlR family</fullName>
    </submittedName>
</protein>
<dbReference type="STRING" id="472181.SAMN05216271_1738"/>
<dbReference type="GO" id="GO:0003677">
    <property type="term" value="F:DNA binding"/>
    <property type="evidence" value="ECO:0007669"/>
    <property type="project" value="UniProtKB-KW"/>
</dbReference>
<sequence length="137" mass="15547">MPEEFPCRTHCPINFALESFGDKWTLLIIRDLMFKAKQSFGDFLSSDEKISTNILADRLRRLEQLGIVSKATSEKNRSKSIYSLTQKGRDLLPIMLEITRWSGKHDPQTHAPDALLQRLEADTPSVITQITAGWDAS</sequence>
<proteinExistence type="predicted"/>